<dbReference type="AlphaFoldDB" id="A0A8H2LFL8"/>
<feature type="transmembrane region" description="Helical" evidence="6">
    <location>
        <begin position="286"/>
        <end position="310"/>
    </location>
</feature>
<sequence>MNKSLLKILKILLPILLGVFLIGYSLSKLSFQDLLGYFKTADYTYIVLGLFLGLLSHISRAYRWLFMLEPMGYNVKLANSIMAVFATYLINYTIPRAGEVARASILTNYENVPFDKGFGSIVAERVADLIVLLLIIAVTLFMQFDFIYSFFIEKFNPSKLILGASVVVLLVLLFFFIIKRSKAGIGLKIRQFVNGLMEGALSIFKMKKKWAFIFHTLFIWVMYLSMFYVTSLSVSGLSAVPIGAILVGFILATFSIAATNGGIGSYPEAVVIAFVLFGLSEDPSRAFGWIMWTSQTIMIIILGGASLLYLPIYNRKK</sequence>
<feature type="transmembrane region" description="Helical" evidence="6">
    <location>
        <begin position="43"/>
        <end position="62"/>
    </location>
</feature>
<evidence type="ECO:0000256" key="6">
    <source>
        <dbReference type="SAM" id="Phobius"/>
    </source>
</evidence>
<organism evidence="7 8">
    <name type="scientific">Bizionia saleffrena</name>
    <dbReference type="NCBI Taxonomy" id="291189"/>
    <lineage>
        <taxon>Bacteria</taxon>
        <taxon>Pseudomonadati</taxon>
        <taxon>Bacteroidota</taxon>
        <taxon>Flavobacteriia</taxon>
        <taxon>Flavobacteriales</taxon>
        <taxon>Flavobacteriaceae</taxon>
        <taxon>Bizionia</taxon>
    </lineage>
</organism>
<keyword evidence="4 6" id="KW-1133">Transmembrane helix</keyword>
<keyword evidence="8" id="KW-1185">Reference proteome</keyword>
<keyword evidence="5 6" id="KW-0472">Membrane</keyword>
<feature type="transmembrane region" description="Helical" evidence="6">
    <location>
        <begin position="236"/>
        <end position="256"/>
    </location>
</feature>
<dbReference type="PANTHER" id="PTHR39087">
    <property type="entry name" value="UPF0104 MEMBRANE PROTEIN MJ1595"/>
    <property type="match status" value="1"/>
</dbReference>
<feature type="transmembrane region" description="Helical" evidence="6">
    <location>
        <begin position="263"/>
        <end position="280"/>
    </location>
</feature>
<dbReference type="GO" id="GO:0005886">
    <property type="term" value="C:plasma membrane"/>
    <property type="evidence" value="ECO:0007669"/>
    <property type="project" value="UniProtKB-SubCell"/>
</dbReference>
<dbReference type="Proteomes" id="UP000323324">
    <property type="component" value="Unassembled WGS sequence"/>
</dbReference>
<name>A0A8H2LFL8_9FLAO</name>
<dbReference type="EMBL" id="VSKM01000005">
    <property type="protein sequence ID" value="TYB75998.1"/>
    <property type="molecule type" value="Genomic_DNA"/>
</dbReference>
<protein>
    <submittedName>
        <fullName evidence="7">Flippase-like domain-containing protein</fullName>
    </submittedName>
</protein>
<comment type="caution">
    <text evidence="7">The sequence shown here is derived from an EMBL/GenBank/DDBJ whole genome shotgun (WGS) entry which is preliminary data.</text>
</comment>
<keyword evidence="3 6" id="KW-0812">Transmembrane</keyword>
<evidence type="ECO:0000256" key="4">
    <source>
        <dbReference type="ARBA" id="ARBA00022989"/>
    </source>
</evidence>
<evidence type="ECO:0000313" key="8">
    <source>
        <dbReference type="Proteomes" id="UP000323324"/>
    </source>
</evidence>
<accession>A0A8H2LFL8</accession>
<dbReference type="InterPro" id="IPR022791">
    <property type="entry name" value="L-PG_synthase/AglD"/>
</dbReference>
<dbReference type="RefSeq" id="WP_148369348.1">
    <property type="nucleotide sequence ID" value="NZ_VSKM01000005.1"/>
</dbReference>
<feature type="transmembrane region" description="Helical" evidence="6">
    <location>
        <begin position="126"/>
        <end position="148"/>
    </location>
</feature>
<keyword evidence="2" id="KW-1003">Cell membrane</keyword>
<gene>
    <name evidence="7" type="ORF">ES676_05980</name>
</gene>
<evidence type="ECO:0000256" key="2">
    <source>
        <dbReference type="ARBA" id="ARBA00022475"/>
    </source>
</evidence>
<dbReference type="PANTHER" id="PTHR39087:SF2">
    <property type="entry name" value="UPF0104 MEMBRANE PROTEIN MJ1595"/>
    <property type="match status" value="1"/>
</dbReference>
<proteinExistence type="predicted"/>
<evidence type="ECO:0000256" key="1">
    <source>
        <dbReference type="ARBA" id="ARBA00004651"/>
    </source>
</evidence>
<feature type="transmembrane region" description="Helical" evidence="6">
    <location>
        <begin position="160"/>
        <end position="178"/>
    </location>
</feature>
<evidence type="ECO:0000256" key="3">
    <source>
        <dbReference type="ARBA" id="ARBA00022692"/>
    </source>
</evidence>
<dbReference type="Pfam" id="PF03706">
    <property type="entry name" value="LPG_synthase_TM"/>
    <property type="match status" value="1"/>
</dbReference>
<evidence type="ECO:0000256" key="5">
    <source>
        <dbReference type="ARBA" id="ARBA00023136"/>
    </source>
</evidence>
<reference evidence="7 8" key="1">
    <citation type="submission" date="2019-08" db="EMBL/GenBank/DDBJ databases">
        <title>Genomes of Antarctic Bizionia species.</title>
        <authorList>
            <person name="Bowman J.P."/>
        </authorList>
    </citation>
    <scope>NUCLEOTIDE SEQUENCE [LARGE SCALE GENOMIC DNA]</scope>
    <source>
        <strain evidence="7 8">HFD</strain>
    </source>
</reference>
<feature type="transmembrane region" description="Helical" evidence="6">
    <location>
        <begin position="210"/>
        <end position="230"/>
    </location>
</feature>
<evidence type="ECO:0000313" key="7">
    <source>
        <dbReference type="EMBL" id="TYB75998.1"/>
    </source>
</evidence>
<comment type="subcellular location">
    <subcellularLocation>
        <location evidence="1">Cell membrane</location>
        <topology evidence="1">Multi-pass membrane protein</topology>
    </subcellularLocation>
</comment>
<dbReference type="NCBIfam" id="TIGR00374">
    <property type="entry name" value="flippase-like domain"/>
    <property type="match status" value="1"/>
</dbReference>